<dbReference type="PANTHER" id="PTHR42879:SF6">
    <property type="entry name" value="NADPH-DEPENDENT REDUCTASE BACG"/>
    <property type="match status" value="1"/>
</dbReference>
<comment type="similarity">
    <text evidence="1">Belongs to the short-chain dehydrogenases/reductases (SDR) family.</text>
</comment>
<organism evidence="2 3">
    <name type="scientific">Paracoccus liaowanqingii</name>
    <dbReference type="NCBI Taxonomy" id="2560053"/>
    <lineage>
        <taxon>Bacteria</taxon>
        <taxon>Pseudomonadati</taxon>
        <taxon>Pseudomonadota</taxon>
        <taxon>Alphaproteobacteria</taxon>
        <taxon>Rhodobacterales</taxon>
        <taxon>Paracoccaceae</taxon>
        <taxon>Paracoccus</taxon>
    </lineage>
</organism>
<dbReference type="FunFam" id="3.40.50.720:FF:000084">
    <property type="entry name" value="Short-chain dehydrogenase reductase"/>
    <property type="match status" value="1"/>
</dbReference>
<dbReference type="EMBL" id="CP038439">
    <property type="protein sequence ID" value="QBX33959.1"/>
    <property type="molecule type" value="Genomic_DNA"/>
</dbReference>
<evidence type="ECO:0000256" key="1">
    <source>
        <dbReference type="ARBA" id="ARBA00006484"/>
    </source>
</evidence>
<dbReference type="SUPFAM" id="SSF51735">
    <property type="entry name" value="NAD(P)-binding Rossmann-fold domains"/>
    <property type="match status" value="1"/>
</dbReference>
<dbReference type="InterPro" id="IPR020904">
    <property type="entry name" value="Sc_DH/Rdtase_CS"/>
</dbReference>
<protein>
    <submittedName>
        <fullName evidence="2">SDR family oxidoreductase</fullName>
    </submittedName>
</protein>
<dbReference type="KEGG" id="plia:E4191_03990"/>
<accession>A0A4P7HIM7</accession>
<gene>
    <name evidence="2" type="ORF">E4191_03990</name>
</gene>
<dbReference type="Proteomes" id="UP000296374">
    <property type="component" value="Chromosome"/>
</dbReference>
<dbReference type="Pfam" id="PF13561">
    <property type="entry name" value="adh_short_C2"/>
    <property type="match status" value="1"/>
</dbReference>
<reference evidence="3" key="1">
    <citation type="submission" date="2019-03" db="EMBL/GenBank/DDBJ databases">
        <authorList>
            <person name="Li J."/>
        </authorList>
    </citation>
    <scope>NUCLEOTIDE SEQUENCE [LARGE SCALE GENOMIC DNA]</scope>
    <source>
        <strain evidence="3">2251</strain>
    </source>
</reference>
<name>A0A4P7HIM7_9RHOB</name>
<dbReference type="AlphaFoldDB" id="A0A4P7HIM7"/>
<dbReference type="PANTHER" id="PTHR42879">
    <property type="entry name" value="3-OXOACYL-(ACYL-CARRIER-PROTEIN) REDUCTASE"/>
    <property type="match status" value="1"/>
</dbReference>
<dbReference type="Gene3D" id="3.40.50.720">
    <property type="entry name" value="NAD(P)-binding Rossmann-like Domain"/>
    <property type="match status" value="1"/>
</dbReference>
<dbReference type="GO" id="GO:0032787">
    <property type="term" value="P:monocarboxylic acid metabolic process"/>
    <property type="evidence" value="ECO:0007669"/>
    <property type="project" value="UniProtKB-ARBA"/>
</dbReference>
<evidence type="ECO:0000313" key="3">
    <source>
        <dbReference type="Proteomes" id="UP000296374"/>
    </source>
</evidence>
<evidence type="ECO:0000313" key="2">
    <source>
        <dbReference type="EMBL" id="QBX33959.1"/>
    </source>
</evidence>
<dbReference type="InterPro" id="IPR002347">
    <property type="entry name" value="SDR_fam"/>
</dbReference>
<dbReference type="InterPro" id="IPR050259">
    <property type="entry name" value="SDR"/>
</dbReference>
<dbReference type="PRINTS" id="PR00081">
    <property type="entry name" value="GDHRDH"/>
</dbReference>
<sequence>MDFGLSGKTALVTGATGGIGRATAQFLIEEGVKVTLSDMDKDRLAALADQMGAEHCAADLSSAAGCRDLVAQAGTGFDIWVHATGVTGAKGDPLQMSDADWQDALDIDFLSAVRLARDLCPPMIARAWGRVVFVTSENVAQPYPDETVYNSAKSALLSFSKSVAMQHSKSGLLVNCVAPAFIETPMTDGMMEKRAAELDCSRDEAVESFLKEDRPYLVLERRGRPEEVAAVIAMLCSTQASFVTGSNWRVDGGSVGSINV</sequence>
<dbReference type="PROSITE" id="PS00061">
    <property type="entry name" value="ADH_SHORT"/>
    <property type="match status" value="1"/>
</dbReference>
<proteinExistence type="inferred from homology"/>
<dbReference type="InterPro" id="IPR036291">
    <property type="entry name" value="NAD(P)-bd_dom_sf"/>
</dbReference>